<dbReference type="PANTHER" id="PTHR37332:SF1">
    <property type="entry name" value="ELMO DOMAIN-CONTAINING PROTEIN"/>
    <property type="match status" value="1"/>
</dbReference>
<feature type="compositionally biased region" description="Low complexity" evidence="1">
    <location>
        <begin position="1"/>
        <end position="26"/>
    </location>
</feature>
<feature type="compositionally biased region" description="Low complexity" evidence="1">
    <location>
        <begin position="68"/>
        <end position="83"/>
    </location>
</feature>
<protein>
    <submittedName>
        <fullName evidence="2">Uncharacterized protein</fullName>
    </submittedName>
</protein>
<gene>
    <name evidence="2" type="ORF">BS50DRAFT_489884</name>
</gene>
<dbReference type="EMBL" id="KZ678133">
    <property type="protein sequence ID" value="PSN68676.1"/>
    <property type="molecule type" value="Genomic_DNA"/>
</dbReference>
<feature type="compositionally biased region" description="Polar residues" evidence="1">
    <location>
        <begin position="386"/>
        <end position="411"/>
    </location>
</feature>
<dbReference type="AlphaFoldDB" id="A0A2T2NTR6"/>
<feature type="compositionally biased region" description="Polar residues" evidence="1">
    <location>
        <begin position="119"/>
        <end position="135"/>
    </location>
</feature>
<evidence type="ECO:0000256" key="1">
    <source>
        <dbReference type="SAM" id="MobiDB-lite"/>
    </source>
</evidence>
<proteinExistence type="predicted"/>
<dbReference type="Proteomes" id="UP000240883">
    <property type="component" value="Unassembled WGS sequence"/>
</dbReference>
<name>A0A2T2NTR6_CORCC</name>
<keyword evidence="3" id="KW-1185">Reference proteome</keyword>
<feature type="region of interest" description="Disordered" evidence="1">
    <location>
        <begin position="379"/>
        <end position="416"/>
    </location>
</feature>
<feature type="compositionally biased region" description="Pro residues" evidence="1">
    <location>
        <begin position="48"/>
        <end position="67"/>
    </location>
</feature>
<dbReference type="PANTHER" id="PTHR37332">
    <property type="entry name" value="EXPRESSED PROTEIN"/>
    <property type="match status" value="1"/>
</dbReference>
<sequence>MADSTLPLTTAATPTAGVSSSSTSTSIFSRRPSFFKSNKHTARAPSTSLPPPSLLPAPSENPLPPPAAASASSAASAAPVPSVNLPPDPPPTATNHAADQYDRPTRVPSTPPRRRQGSRHSISSSITDFGTQLRRSSSHKRTPSATLAHSYSPEKALPQANGAPPPSKPALSISTFARSKQKSVENVRLASQASKDKEPQSAVDNPKTPFGMNVPMRYPPSQKDIQQVQRQQSFGGSFNGPLAPAAPISIPNGANPNIIFQHIHEMASKRISTLDYLRKAHEGRIYWFNTLLFSKADLTRLPSFTPRNLARRATHYLLLGFSLPTILDLNANNPTDYLKALNALLLEFEQYQSIHPADGSAPSSLSRGRIPQMFKRANITGKGRRSSSAANDFPTLTPQGSFNEPTSNIDSPPTDDLLPNESYTHLQTPSLPFDPDFFSTFATLCDVLIDCYTKILSLLSTPESVVVAGAGIPSTVGDLFNKADARVRKIILQGVVREFEESCRQGVRGEVGGVGKVVLGGLM</sequence>
<feature type="region of interest" description="Disordered" evidence="1">
    <location>
        <begin position="1"/>
        <end position="211"/>
    </location>
</feature>
<reference evidence="2 3" key="1">
    <citation type="journal article" date="2018" name="Front. Microbiol.">
        <title>Genome-Wide Analysis of Corynespora cassiicola Leaf Fall Disease Putative Effectors.</title>
        <authorList>
            <person name="Lopez D."/>
            <person name="Ribeiro S."/>
            <person name="Label P."/>
            <person name="Fumanal B."/>
            <person name="Venisse J.S."/>
            <person name="Kohler A."/>
            <person name="de Oliveira R.R."/>
            <person name="Labutti K."/>
            <person name="Lipzen A."/>
            <person name="Lail K."/>
            <person name="Bauer D."/>
            <person name="Ohm R.A."/>
            <person name="Barry K.W."/>
            <person name="Spatafora J."/>
            <person name="Grigoriev I.V."/>
            <person name="Martin F.M."/>
            <person name="Pujade-Renaud V."/>
        </authorList>
    </citation>
    <scope>NUCLEOTIDE SEQUENCE [LARGE SCALE GENOMIC DNA]</scope>
    <source>
        <strain evidence="2 3">Philippines</strain>
    </source>
</reference>
<accession>A0A2T2NTR6</accession>
<evidence type="ECO:0000313" key="2">
    <source>
        <dbReference type="EMBL" id="PSN68676.1"/>
    </source>
</evidence>
<dbReference type="STRING" id="1448308.A0A2T2NTR6"/>
<evidence type="ECO:0000313" key="3">
    <source>
        <dbReference type="Proteomes" id="UP000240883"/>
    </source>
</evidence>
<dbReference type="OrthoDB" id="14339at2759"/>
<organism evidence="2 3">
    <name type="scientific">Corynespora cassiicola Philippines</name>
    <dbReference type="NCBI Taxonomy" id="1448308"/>
    <lineage>
        <taxon>Eukaryota</taxon>
        <taxon>Fungi</taxon>
        <taxon>Dikarya</taxon>
        <taxon>Ascomycota</taxon>
        <taxon>Pezizomycotina</taxon>
        <taxon>Dothideomycetes</taxon>
        <taxon>Pleosporomycetidae</taxon>
        <taxon>Pleosporales</taxon>
        <taxon>Corynesporascaceae</taxon>
        <taxon>Corynespora</taxon>
    </lineage>
</organism>